<reference evidence="2 3" key="1">
    <citation type="submission" date="2019-03" db="EMBL/GenBank/DDBJ databases">
        <title>Genomic Encyclopedia of Type Strains, Phase IV (KMG-IV): sequencing the most valuable type-strain genomes for metagenomic binning, comparative biology and taxonomic classification.</title>
        <authorList>
            <person name="Goeker M."/>
        </authorList>
    </citation>
    <scope>NUCLEOTIDE SEQUENCE [LARGE SCALE GENOMIC DNA]</scope>
    <source>
        <strain evidence="2 3">DSM 21667</strain>
    </source>
</reference>
<keyword evidence="3" id="KW-1185">Reference proteome</keyword>
<evidence type="ECO:0000256" key="1">
    <source>
        <dbReference type="SAM" id="MobiDB-lite"/>
    </source>
</evidence>
<sequence length="249" mass="26126">MLHHGKLGLVGGSSGLAIFCLLIDLRLKSKVYRAPSARSLLLFGWPKRSSQEKATPDAAVLGHPWPKTPRDTPAVRARDIHGHDPAGLSLVSRRRIWGPGWAHFLRAEATATAKAKSPAAAAAPISCCAARCFSPLPQAWGRGLGEGAGGQVGASARFLPTPNASRRSGRLVQFAALIAPYDHVLPLQQSMLAGYGTHNALVHRVSEWTPALSPRSMQAALSCTLVPGPAPVETGIDTEPAPGPGSSQV</sequence>
<evidence type="ECO:0000313" key="3">
    <source>
        <dbReference type="Proteomes" id="UP000295293"/>
    </source>
</evidence>
<evidence type="ECO:0000313" key="2">
    <source>
        <dbReference type="EMBL" id="TDR48690.1"/>
    </source>
</evidence>
<comment type="caution">
    <text evidence="2">The sequence shown here is derived from an EMBL/GenBank/DDBJ whole genome shotgun (WGS) entry which is preliminary data.</text>
</comment>
<dbReference type="AlphaFoldDB" id="A0A4R6Z9U4"/>
<dbReference type="EMBL" id="SNZH01000001">
    <property type="protein sequence ID" value="TDR48690.1"/>
    <property type="molecule type" value="Genomic_DNA"/>
</dbReference>
<proteinExistence type="predicted"/>
<name>A0A4R6Z9U4_9GAMM</name>
<protein>
    <submittedName>
        <fullName evidence="2">Uncharacterized protein</fullName>
    </submittedName>
</protein>
<dbReference type="Proteomes" id="UP000295293">
    <property type="component" value="Unassembled WGS sequence"/>
</dbReference>
<organism evidence="2 3">
    <name type="scientific">Tahibacter aquaticus</name>
    <dbReference type="NCBI Taxonomy" id="520092"/>
    <lineage>
        <taxon>Bacteria</taxon>
        <taxon>Pseudomonadati</taxon>
        <taxon>Pseudomonadota</taxon>
        <taxon>Gammaproteobacteria</taxon>
        <taxon>Lysobacterales</taxon>
        <taxon>Rhodanobacteraceae</taxon>
        <taxon>Tahibacter</taxon>
    </lineage>
</organism>
<gene>
    <name evidence="2" type="ORF">DFR29_101313</name>
</gene>
<accession>A0A4R6Z9U4</accession>
<feature type="region of interest" description="Disordered" evidence="1">
    <location>
        <begin position="54"/>
        <end position="77"/>
    </location>
</feature>